<sequence length="324" mass="34735">MLTVPAPEDPHAPEQEDARWHGSRVLVTGATGFIGAHLVRRLGSLGAQVHAVSRRPHARTGQGANWHVADVGDADAIEDLVRSTRPAVVFHLASEVAGAREPRLVRPMLQSNLASVVNLLAAVADTPGTRVVLAGSLEEPRPGEGEAAPSSPYAVAKWAANGYARMFHHLWDIPVTTLRIGMVYGPGQRDTRKLVPYVTLSLLRGEAPSLSSGTRQLDWVYVDDVVEAFLAVGRSAEAAGLSLDIGTGTRTSIRDTVELLGRVIGSSLRPRYGALEDRRLDSARIADIAPAAEVLGWRPVTGLEEGLGLTAAWYADRLRRDALL</sequence>
<comment type="caution">
    <text evidence="3">The sequence shown here is derived from an EMBL/GenBank/DDBJ whole genome shotgun (WGS) entry which is preliminary data.</text>
</comment>
<name>A0A7W7RWX4_9ACTN</name>
<evidence type="ECO:0000259" key="2">
    <source>
        <dbReference type="Pfam" id="PF01370"/>
    </source>
</evidence>
<gene>
    <name evidence="3" type="ORF">FHR32_003388</name>
</gene>
<dbReference type="InterPro" id="IPR036291">
    <property type="entry name" value="NAD(P)-bd_dom_sf"/>
</dbReference>
<evidence type="ECO:0000256" key="1">
    <source>
        <dbReference type="ARBA" id="ARBA00007637"/>
    </source>
</evidence>
<dbReference type="RefSeq" id="WP_184755155.1">
    <property type="nucleotide sequence ID" value="NZ_BAABEK010000013.1"/>
</dbReference>
<dbReference type="AlphaFoldDB" id="A0A7W7RWX4"/>
<reference evidence="3 4" key="1">
    <citation type="submission" date="2020-08" db="EMBL/GenBank/DDBJ databases">
        <title>Sequencing the genomes of 1000 actinobacteria strains.</title>
        <authorList>
            <person name="Klenk H.-P."/>
        </authorList>
    </citation>
    <scope>NUCLEOTIDE SEQUENCE [LARGE SCALE GENOMIC DNA]</scope>
    <source>
        <strain evidence="3 4">DSM 43023</strain>
    </source>
</reference>
<evidence type="ECO:0000313" key="3">
    <source>
        <dbReference type="EMBL" id="MBB4939083.1"/>
    </source>
</evidence>
<dbReference type="EMBL" id="JACHJU010000001">
    <property type="protein sequence ID" value="MBB4939083.1"/>
    <property type="molecule type" value="Genomic_DNA"/>
</dbReference>
<protein>
    <submittedName>
        <fullName evidence="3">Nucleoside-diphosphate-sugar epimerase</fullName>
    </submittedName>
</protein>
<dbReference type="SUPFAM" id="SSF51735">
    <property type="entry name" value="NAD(P)-binding Rossmann-fold domains"/>
    <property type="match status" value="1"/>
</dbReference>
<dbReference type="Gene3D" id="3.40.50.720">
    <property type="entry name" value="NAD(P)-binding Rossmann-like Domain"/>
    <property type="match status" value="1"/>
</dbReference>
<dbReference type="PANTHER" id="PTHR43000">
    <property type="entry name" value="DTDP-D-GLUCOSE 4,6-DEHYDRATASE-RELATED"/>
    <property type="match status" value="1"/>
</dbReference>
<dbReference type="InterPro" id="IPR001509">
    <property type="entry name" value="Epimerase_deHydtase"/>
</dbReference>
<keyword evidence="4" id="KW-1185">Reference proteome</keyword>
<dbReference type="Pfam" id="PF01370">
    <property type="entry name" value="Epimerase"/>
    <property type="match status" value="1"/>
</dbReference>
<evidence type="ECO:0000313" key="4">
    <source>
        <dbReference type="Proteomes" id="UP000534286"/>
    </source>
</evidence>
<proteinExistence type="inferred from homology"/>
<dbReference type="Proteomes" id="UP000534286">
    <property type="component" value="Unassembled WGS sequence"/>
</dbReference>
<feature type="domain" description="NAD-dependent epimerase/dehydratase" evidence="2">
    <location>
        <begin position="25"/>
        <end position="238"/>
    </location>
</feature>
<comment type="similarity">
    <text evidence="1">Belongs to the NAD(P)-dependent epimerase/dehydratase family.</text>
</comment>
<accession>A0A7W7RWX4</accession>
<organism evidence="3 4">
    <name type="scientific">Streptosporangium album</name>
    <dbReference type="NCBI Taxonomy" id="47479"/>
    <lineage>
        <taxon>Bacteria</taxon>
        <taxon>Bacillati</taxon>
        <taxon>Actinomycetota</taxon>
        <taxon>Actinomycetes</taxon>
        <taxon>Streptosporangiales</taxon>
        <taxon>Streptosporangiaceae</taxon>
        <taxon>Streptosporangium</taxon>
    </lineage>
</organism>